<proteinExistence type="predicted"/>
<dbReference type="PANTHER" id="PTHR36379">
    <property type="entry name" value="PROTEIN PRD1"/>
    <property type="match status" value="1"/>
</dbReference>
<evidence type="ECO:0000313" key="2">
    <source>
        <dbReference type="Proteomes" id="UP001055439"/>
    </source>
</evidence>
<dbReference type="Gene3D" id="1.25.10.10">
    <property type="entry name" value="Leucine-rich Repeat Variant"/>
    <property type="match status" value="1"/>
</dbReference>
<dbReference type="GO" id="GO:0042138">
    <property type="term" value="P:meiotic DNA double-strand break formation"/>
    <property type="evidence" value="ECO:0007669"/>
    <property type="project" value="InterPro"/>
</dbReference>
<evidence type="ECO:0000313" key="1">
    <source>
        <dbReference type="EMBL" id="URE07061.1"/>
    </source>
</evidence>
<sequence>MLPRIVGYDGGEVSRMEEYLDDGDDNESEMADAACEKGHRPSMAVATAEGGAICLACLSALLSDPRALTHHVSYALSQLSAAIRCPEFVRRLADRQPHLLVSPLVRALASFDDEPLARQLIDLVSDLSRCGLPCSVFGDFITRIADFLSSGALAWSRRQFFMLHCLGVLLNSCNEYNPAAHIRDKAALFSTLVVGLQLPSEEIRGEIMFVLYKMSLQQATPWDDENNHDIDLSSKGNSLLQLSLEALLKTQKDDVRINCVAIYPAALLMVLAGRGAFDNSFENDQIGGFNREIDKPIHGDEVVFSSPLIEMFADAIKGPLLSSDSQLQTSTLDLVFHIFSSGATCLKKIQALVENNIADYVFEVLRLSGNRDSLIISCLQVLNLLATAEEVFIQRLAIGFPTLLAVLRYVTEIPLHPVQNHALKLVWTCITNCPGIMSISQVEEIAVILTGIFRRPDMGELAVVSETFTLACSTFVEILRSPSACNIQQLAKLIQEASRNAVIASLSSYEDPDKLLYSLYLLKEVYTCGIEGYSHASCARKELEENIVETCLTYLLPWFGRVIDGGQDEEIVLGIMETFHIVLLAGSEIQAQHFAESLVSSSWFSLSFGCLGLFPTDQMKTRIYLMLSSVIDRLLGSDFGESIRDCYPNLPSDPLELIYLLGQSYLDDPLMASCQCAVLMMLYVNTLYGERFTDGNQVLASLEQYILVNVSSNSSCEIAHSMMLSQLVHLYALVRSDPFSCQSLCSMEAEKSVFCLIAEMELDLFSVGLHPRAVKWLFQQEEIMKPLSYLVLNFCRSYSTNKAQICTQSNCIKLLDIQMIADLIVSGDNFVTELLVSLLKELEEGREDDISHLVNTMTDILNIFPGASDEFSLHGIAEALNRVFYLTHDALIIKTCSLFIFKVLSLANHETFSQDKNWLGIILKLLEHLRPKLVHYSFGQEEHLIIAIFSLVLHYSTRQVLQEASKAILLDESLAFAVVKVVQTACEKGPALNAYDEATPIGETLIFLLLLYVFSLRSLHAVFQETMDWQDFFQLSEESHPSSVICIKCHDICRLLHFGSSIVKLVSSQCLLELLTAVSEQREKEKKEPNWSARYVESVITVTEGLLFYGDFTTSTNCRACLSMLLGWEKSGSLDMKAIGNSRWFGLVMEELIMSLAAPSFASRSFINQHKPAAHMAIFFLKMDKVPSWMKSVFSDSSISGILNNLSACSLTSDMVKLFRELRVGKYLNKEQVDALHNLFQVCRKQVYKDISREEVVEENIHKVIKTPDDTGDVCTVLIQLLLSSNRHYNEIKSEHEKLLEEIDLFLQFSTIQ</sequence>
<dbReference type="InterPro" id="IPR044968">
    <property type="entry name" value="PRD1"/>
</dbReference>
<dbReference type="OrthoDB" id="2019943at2759"/>
<dbReference type="PANTHER" id="PTHR36379:SF1">
    <property type="entry name" value="PUTATIVE RECOMBINATION INITIATION DEFECT 1-RELATED"/>
    <property type="match status" value="1"/>
</dbReference>
<dbReference type="EMBL" id="CP097507">
    <property type="protein sequence ID" value="URE07061.1"/>
    <property type="molecule type" value="Genomic_DNA"/>
</dbReference>
<accession>A0A9E7G2P7</accession>
<gene>
    <name evidence="1" type="ORF">MUK42_33580</name>
</gene>
<dbReference type="Proteomes" id="UP001055439">
    <property type="component" value="Chromosome 5"/>
</dbReference>
<name>A0A9E7G2P7_9LILI</name>
<dbReference type="SUPFAM" id="SSF48371">
    <property type="entry name" value="ARM repeat"/>
    <property type="match status" value="1"/>
</dbReference>
<reference evidence="1" key="1">
    <citation type="submission" date="2022-05" db="EMBL/GenBank/DDBJ databases">
        <title>The Musa troglodytarum L. genome provides insights into the mechanism of non-climacteric behaviour and enrichment of carotenoids.</title>
        <authorList>
            <person name="Wang J."/>
        </authorList>
    </citation>
    <scope>NUCLEOTIDE SEQUENCE</scope>
    <source>
        <tissue evidence="1">Leaf</tissue>
    </source>
</reference>
<protein>
    <recommendedName>
        <fullName evidence="3">Protein PRD1</fullName>
    </recommendedName>
</protein>
<evidence type="ECO:0008006" key="3">
    <source>
        <dbReference type="Google" id="ProtNLM"/>
    </source>
</evidence>
<dbReference type="InterPro" id="IPR016024">
    <property type="entry name" value="ARM-type_fold"/>
</dbReference>
<dbReference type="InterPro" id="IPR011989">
    <property type="entry name" value="ARM-like"/>
</dbReference>
<organism evidence="1 2">
    <name type="scientific">Musa troglodytarum</name>
    <name type="common">fe'i banana</name>
    <dbReference type="NCBI Taxonomy" id="320322"/>
    <lineage>
        <taxon>Eukaryota</taxon>
        <taxon>Viridiplantae</taxon>
        <taxon>Streptophyta</taxon>
        <taxon>Embryophyta</taxon>
        <taxon>Tracheophyta</taxon>
        <taxon>Spermatophyta</taxon>
        <taxon>Magnoliopsida</taxon>
        <taxon>Liliopsida</taxon>
        <taxon>Zingiberales</taxon>
        <taxon>Musaceae</taxon>
        <taxon>Musa</taxon>
    </lineage>
</organism>
<keyword evidence="2" id="KW-1185">Reference proteome</keyword>